<keyword evidence="8 12" id="KW-0408">Iron</keyword>
<evidence type="ECO:0000256" key="8">
    <source>
        <dbReference type="ARBA" id="ARBA00023004"/>
    </source>
</evidence>
<dbReference type="NCBIfam" id="NF006878">
    <property type="entry name" value="PRK09375.1-2"/>
    <property type="match status" value="1"/>
</dbReference>
<evidence type="ECO:0000256" key="5">
    <source>
        <dbReference type="ARBA" id="ARBA00022642"/>
    </source>
</evidence>
<feature type="binding site" evidence="12">
    <location>
        <position position="175"/>
    </location>
    <ligand>
        <name>[4Fe-4S] cluster</name>
        <dbReference type="ChEBI" id="CHEBI:49883"/>
    </ligand>
</feature>
<feature type="binding site" evidence="12">
    <location>
        <position position="27"/>
    </location>
    <ligand>
        <name>iminosuccinate</name>
        <dbReference type="ChEBI" id="CHEBI:77875"/>
    </ligand>
</feature>
<keyword evidence="7 12" id="KW-0479">Metal-binding</keyword>
<reference evidence="14" key="1">
    <citation type="submission" date="2017-07" db="EMBL/GenBank/DDBJ databases">
        <title>Novel pathways for hydrocarbon cycling and metabolic interdependencies in hydrothermal sediment communities.</title>
        <authorList>
            <person name="Dombrowski N."/>
            <person name="Seitz K."/>
            <person name="Teske A."/>
            <person name="Baker B."/>
        </authorList>
    </citation>
    <scope>NUCLEOTIDE SEQUENCE [LARGE SCALE GENOMIC DNA]</scope>
</reference>
<dbReference type="SUPFAM" id="SSF142754">
    <property type="entry name" value="NadA-like"/>
    <property type="match status" value="1"/>
</dbReference>
<evidence type="ECO:0000256" key="2">
    <source>
        <dbReference type="ARBA" id="ARBA00005065"/>
    </source>
</evidence>
<dbReference type="InterPro" id="IPR023066">
    <property type="entry name" value="Quinolinate_synth_type2"/>
</dbReference>
<evidence type="ECO:0000256" key="11">
    <source>
        <dbReference type="ARBA" id="ARBA00073059"/>
    </source>
</evidence>
<dbReference type="Pfam" id="PF02445">
    <property type="entry name" value="NadA"/>
    <property type="match status" value="1"/>
</dbReference>
<organism evidence="13 14">
    <name type="scientific">candidate division WOR-3 bacterium 4484_18</name>
    <dbReference type="NCBI Taxonomy" id="2020626"/>
    <lineage>
        <taxon>Bacteria</taxon>
        <taxon>Bacteria division WOR-3</taxon>
    </lineage>
</organism>
<evidence type="ECO:0000256" key="10">
    <source>
        <dbReference type="ARBA" id="ARBA00050125"/>
    </source>
</evidence>
<dbReference type="EC" id="2.5.1.72" evidence="3 12"/>
<feature type="binding site" evidence="12">
    <location>
        <begin position="201"/>
        <end position="203"/>
    </location>
    <ligand>
        <name>iminosuccinate</name>
        <dbReference type="ChEBI" id="CHEBI:77875"/>
    </ligand>
</feature>
<dbReference type="PANTHER" id="PTHR30573">
    <property type="entry name" value="QUINOLINATE SYNTHETASE A"/>
    <property type="match status" value="1"/>
</dbReference>
<dbReference type="AlphaFoldDB" id="A0A257LUF2"/>
<keyword evidence="12" id="KW-0963">Cytoplasm</keyword>
<gene>
    <name evidence="12" type="primary">nadA</name>
    <name evidence="13" type="ORF">CGW93_02670</name>
</gene>
<accession>A0A257LUF2</accession>
<dbReference type="GO" id="GO:0046872">
    <property type="term" value="F:metal ion binding"/>
    <property type="evidence" value="ECO:0007669"/>
    <property type="project" value="UniProtKB-KW"/>
</dbReference>
<dbReference type="GO" id="GO:0008987">
    <property type="term" value="F:quinolinate synthetase A activity"/>
    <property type="evidence" value="ECO:0007669"/>
    <property type="project" value="UniProtKB-UniRule"/>
</dbReference>
<protein>
    <recommendedName>
        <fullName evidence="11 12">Quinolinate synthase</fullName>
        <ecNumber evidence="3 12">2.5.1.72</ecNumber>
    </recommendedName>
</protein>
<keyword evidence="4 12" id="KW-0004">4Fe-4S</keyword>
<evidence type="ECO:0000256" key="12">
    <source>
        <dbReference type="HAMAP-Rule" id="MF_00568"/>
    </source>
</evidence>
<evidence type="ECO:0000256" key="9">
    <source>
        <dbReference type="ARBA" id="ARBA00023014"/>
    </source>
</evidence>
<dbReference type="Proteomes" id="UP000216312">
    <property type="component" value="Unassembled WGS sequence"/>
</dbReference>
<dbReference type="UniPathway" id="UPA00253">
    <property type="reaction ID" value="UER00327"/>
</dbReference>
<evidence type="ECO:0000256" key="1">
    <source>
        <dbReference type="ARBA" id="ARBA00003791"/>
    </source>
</evidence>
<dbReference type="InterPro" id="IPR036094">
    <property type="entry name" value="NadA_sf"/>
</dbReference>
<dbReference type="NCBIfam" id="TIGR00550">
    <property type="entry name" value="nadA"/>
    <property type="match status" value="1"/>
</dbReference>
<dbReference type="FunFam" id="3.40.50.10800:FF:000001">
    <property type="entry name" value="Quinolinate synthase A"/>
    <property type="match status" value="1"/>
</dbReference>
<evidence type="ECO:0000313" key="13">
    <source>
        <dbReference type="EMBL" id="OYV03052.1"/>
    </source>
</evidence>
<evidence type="ECO:0000256" key="6">
    <source>
        <dbReference type="ARBA" id="ARBA00022679"/>
    </source>
</evidence>
<evidence type="ECO:0000313" key="14">
    <source>
        <dbReference type="Proteomes" id="UP000216312"/>
    </source>
</evidence>
<dbReference type="NCBIfam" id="NF006879">
    <property type="entry name" value="PRK09375.1-4"/>
    <property type="match status" value="1"/>
</dbReference>
<keyword evidence="5 12" id="KW-0662">Pyridine nucleotide biosynthesis</keyword>
<feature type="binding site" evidence="12">
    <location>
        <begin position="115"/>
        <end position="117"/>
    </location>
    <ligand>
        <name>iminosuccinate</name>
        <dbReference type="ChEBI" id="CHEBI:77875"/>
    </ligand>
</feature>
<comment type="catalytic activity">
    <reaction evidence="10">
        <text>iminosuccinate + dihydroxyacetone phosphate = quinolinate + phosphate + 2 H2O + H(+)</text>
        <dbReference type="Rhea" id="RHEA:25888"/>
        <dbReference type="ChEBI" id="CHEBI:15377"/>
        <dbReference type="ChEBI" id="CHEBI:15378"/>
        <dbReference type="ChEBI" id="CHEBI:29959"/>
        <dbReference type="ChEBI" id="CHEBI:43474"/>
        <dbReference type="ChEBI" id="CHEBI:57642"/>
        <dbReference type="ChEBI" id="CHEBI:77875"/>
        <dbReference type="EC" id="2.5.1.72"/>
    </reaction>
    <physiologicalReaction direction="left-to-right" evidence="10">
        <dbReference type="Rhea" id="RHEA:25889"/>
    </physiologicalReaction>
</comment>
<sequence length="307" mass="34690">MKNLDKDRLKQHILQLKHKKHAVVLAHNYQLPEIQEIADFVGDSLELARLSANTDADMIVFCGVRFMAETAKILSPDKKVLLPKEDVGCPLADSVTSEDLILLKQQHPAAVVVTYVNTSAEIKALSDVCCTSANAVEVVRNVPAHKVIFLPDRNLGDWVRKNLPDKEVIVWPGYCYVHERFTVDEIHEAKSEHPDSVLLIHPECKPEVVQFADVVTSTSGMLRHVKTSDSRTFIIGTEEGLIYRLKKENPNKSFYSLGTPKVCFSMKKLRLMDVYNALQYEQYEIKLDDKVLTDARNAITAMLQYKG</sequence>
<feature type="binding site" evidence="12">
    <location>
        <position position="218"/>
    </location>
    <ligand>
        <name>iminosuccinate</name>
        <dbReference type="ChEBI" id="CHEBI:77875"/>
    </ligand>
</feature>
<dbReference type="GO" id="GO:0034628">
    <property type="term" value="P:'de novo' NAD+ biosynthetic process from L-aspartate"/>
    <property type="evidence" value="ECO:0007669"/>
    <property type="project" value="TreeGrafter"/>
</dbReference>
<keyword evidence="6 12" id="KW-0808">Transferase</keyword>
<evidence type="ECO:0000256" key="3">
    <source>
        <dbReference type="ARBA" id="ARBA00012669"/>
    </source>
</evidence>
<keyword evidence="9 12" id="KW-0411">Iron-sulfur</keyword>
<dbReference type="EMBL" id="NMUJ01000026">
    <property type="protein sequence ID" value="OYV03052.1"/>
    <property type="molecule type" value="Genomic_DNA"/>
</dbReference>
<dbReference type="PANTHER" id="PTHR30573:SF0">
    <property type="entry name" value="QUINOLINATE SYNTHASE, CHLOROPLASTIC"/>
    <property type="match status" value="1"/>
</dbReference>
<dbReference type="HAMAP" id="MF_00568">
    <property type="entry name" value="NadA_type2"/>
    <property type="match status" value="1"/>
</dbReference>
<feature type="binding site" evidence="12">
    <location>
        <position position="263"/>
    </location>
    <ligand>
        <name>[4Fe-4S] cluster</name>
        <dbReference type="ChEBI" id="CHEBI:49883"/>
    </ligand>
</feature>
<comment type="subcellular location">
    <subcellularLocation>
        <location evidence="12">Cytoplasm</location>
    </subcellularLocation>
</comment>
<feature type="binding site" evidence="12">
    <location>
        <position position="132"/>
    </location>
    <ligand>
        <name>iminosuccinate</name>
        <dbReference type="ChEBI" id="CHEBI:77875"/>
    </ligand>
</feature>
<evidence type="ECO:0000256" key="7">
    <source>
        <dbReference type="ARBA" id="ARBA00022723"/>
    </source>
</evidence>
<comment type="cofactor">
    <cofactor evidence="12">
        <name>[4Fe-4S] cluster</name>
        <dbReference type="ChEBI" id="CHEBI:49883"/>
    </cofactor>
    <text evidence="12">Binds 1 [4Fe-4S] cluster per subunit.</text>
</comment>
<feature type="binding site" evidence="12">
    <location>
        <position position="89"/>
    </location>
    <ligand>
        <name>[4Fe-4S] cluster</name>
        <dbReference type="ChEBI" id="CHEBI:49883"/>
    </ligand>
</feature>
<comment type="function">
    <text evidence="1 12">Catalyzes the condensation of iminoaspartate with dihydroxyacetone phosphate to form quinolinate.</text>
</comment>
<proteinExistence type="inferred from homology"/>
<comment type="similarity">
    <text evidence="12">Belongs to the quinolinate synthase family. Type 2 subfamily.</text>
</comment>
<dbReference type="Gene3D" id="3.40.50.10800">
    <property type="entry name" value="NadA-like"/>
    <property type="match status" value="3"/>
</dbReference>
<dbReference type="GO" id="GO:0051539">
    <property type="term" value="F:4 iron, 4 sulfur cluster binding"/>
    <property type="evidence" value="ECO:0007669"/>
    <property type="project" value="UniProtKB-KW"/>
</dbReference>
<name>A0A257LUF2_UNCW3</name>
<dbReference type="InterPro" id="IPR003473">
    <property type="entry name" value="NadA"/>
</dbReference>
<evidence type="ECO:0000256" key="4">
    <source>
        <dbReference type="ARBA" id="ARBA00022485"/>
    </source>
</evidence>
<comment type="pathway">
    <text evidence="2 12">Cofactor biosynthesis; NAD(+) biosynthesis; quinolinate from iminoaspartate: step 1/1.</text>
</comment>
<dbReference type="GO" id="GO:0005829">
    <property type="term" value="C:cytosol"/>
    <property type="evidence" value="ECO:0007669"/>
    <property type="project" value="TreeGrafter"/>
</dbReference>
<comment type="caution">
    <text evidence="13">The sequence shown here is derived from an EMBL/GenBank/DDBJ whole genome shotgun (WGS) entry which is preliminary data.</text>
</comment>
<feature type="binding site" evidence="12">
    <location>
        <position position="44"/>
    </location>
    <ligand>
        <name>iminosuccinate</name>
        <dbReference type="ChEBI" id="CHEBI:77875"/>
    </ligand>
</feature>